<keyword evidence="1" id="KW-0472">Membrane</keyword>
<evidence type="ECO:0000313" key="3">
    <source>
        <dbReference type="Proteomes" id="UP001229313"/>
    </source>
</evidence>
<keyword evidence="1" id="KW-0812">Transmembrane</keyword>
<gene>
    <name evidence="2" type="ORF">RDV84_15355</name>
</gene>
<evidence type="ECO:0000313" key="2">
    <source>
        <dbReference type="EMBL" id="WMT01366.1"/>
    </source>
</evidence>
<evidence type="ECO:0008006" key="4">
    <source>
        <dbReference type="Google" id="ProtNLM"/>
    </source>
</evidence>
<feature type="transmembrane region" description="Helical" evidence="1">
    <location>
        <begin position="66"/>
        <end position="85"/>
    </location>
</feature>
<sequence length="90" mass="9294">MHTVLVILGGFALLAVCLLVGRGLGGPGAAPLILAIQAFLPLWLLGAGINLYIGVARAGYTVAEELPIFLGVYAVPAAVAALLWWRLAKS</sequence>
<accession>A0ABY9P3B7</accession>
<keyword evidence="3" id="KW-1185">Reference proteome</keyword>
<protein>
    <recommendedName>
        <fullName evidence="4">Transmembrane protein</fullName>
    </recommendedName>
</protein>
<dbReference type="EMBL" id="CP133568">
    <property type="protein sequence ID" value="WMT01366.1"/>
    <property type="molecule type" value="Genomic_DNA"/>
</dbReference>
<feature type="transmembrane region" description="Helical" evidence="1">
    <location>
        <begin position="33"/>
        <end position="54"/>
    </location>
</feature>
<name>A0ABY9P3B7_9GAMM</name>
<proteinExistence type="predicted"/>
<keyword evidence="1" id="KW-1133">Transmembrane helix</keyword>
<evidence type="ECO:0000256" key="1">
    <source>
        <dbReference type="SAM" id="Phobius"/>
    </source>
</evidence>
<dbReference type="RefSeq" id="WP_309150820.1">
    <property type="nucleotide sequence ID" value="NZ_CP133568.1"/>
</dbReference>
<reference evidence="2 3" key="1">
    <citation type="submission" date="2023-08" db="EMBL/GenBank/DDBJ databases">
        <title>The whole genome sequence of Lysobacter yananisis.</title>
        <authorList>
            <person name="Sun H."/>
        </authorList>
    </citation>
    <scope>NUCLEOTIDE SEQUENCE [LARGE SCALE GENOMIC DNA]</scope>
    <source>
        <strain evidence="2 3">SNNU513</strain>
    </source>
</reference>
<organism evidence="2 3">
    <name type="scientific">Lysobacter yananisis</name>
    <dbReference type="NCBI Taxonomy" id="1003114"/>
    <lineage>
        <taxon>Bacteria</taxon>
        <taxon>Pseudomonadati</taxon>
        <taxon>Pseudomonadota</taxon>
        <taxon>Gammaproteobacteria</taxon>
        <taxon>Lysobacterales</taxon>
        <taxon>Lysobacteraceae</taxon>
        <taxon>Lysobacter</taxon>
    </lineage>
</organism>
<dbReference type="Proteomes" id="UP001229313">
    <property type="component" value="Chromosome"/>
</dbReference>